<dbReference type="RefSeq" id="WP_338003418.1">
    <property type="nucleotide sequence ID" value="NZ_JAOPKA010000004.1"/>
</dbReference>
<evidence type="ECO:0000313" key="3">
    <source>
        <dbReference type="EMBL" id="MCU4741582.1"/>
    </source>
</evidence>
<dbReference type="CDD" id="cd00090">
    <property type="entry name" value="HTH_ARSR"/>
    <property type="match status" value="1"/>
</dbReference>
<gene>
    <name evidence="4" type="ORF">OB955_10670</name>
    <name evidence="3" type="ORF">OB960_09225</name>
</gene>
<dbReference type="SUPFAM" id="SSF46785">
    <property type="entry name" value="Winged helix' DNA-binding domain"/>
    <property type="match status" value="1"/>
</dbReference>
<evidence type="ECO:0000313" key="6">
    <source>
        <dbReference type="Proteomes" id="UP001321018"/>
    </source>
</evidence>
<evidence type="ECO:0000256" key="1">
    <source>
        <dbReference type="SAM" id="MobiDB-lite"/>
    </source>
</evidence>
<evidence type="ECO:0000313" key="5">
    <source>
        <dbReference type="Proteomes" id="UP001320972"/>
    </source>
</evidence>
<dbReference type="Proteomes" id="UP001321018">
    <property type="component" value="Unassembled WGS sequence"/>
</dbReference>
<name>A0AAP2YXX1_9EURY</name>
<dbReference type="InterPro" id="IPR011991">
    <property type="entry name" value="ArsR-like_HTH"/>
</dbReference>
<organism evidence="3 6">
    <name type="scientific">Natronoglomus mannanivorans</name>
    <dbReference type="NCBI Taxonomy" id="2979990"/>
    <lineage>
        <taxon>Archaea</taxon>
        <taxon>Methanobacteriati</taxon>
        <taxon>Methanobacteriota</taxon>
        <taxon>Stenosarchaea group</taxon>
        <taxon>Halobacteria</taxon>
        <taxon>Halobacteriales</taxon>
        <taxon>Natrialbaceae</taxon>
        <taxon>Natronoglomus</taxon>
    </lineage>
</organism>
<feature type="domain" description="HTH marR-type" evidence="2">
    <location>
        <begin position="32"/>
        <end position="76"/>
    </location>
</feature>
<feature type="region of interest" description="Disordered" evidence="1">
    <location>
        <begin position="1"/>
        <end position="23"/>
    </location>
</feature>
<comment type="caution">
    <text evidence="3">The sequence shown here is derived from an EMBL/GenBank/DDBJ whole genome shotgun (WGS) entry which is preliminary data.</text>
</comment>
<reference evidence="3 5" key="1">
    <citation type="submission" date="2022-09" db="EMBL/GenBank/DDBJ databases">
        <title>Enrichment on poylsaccharides allowed isolation of novel metabolic and taxonomic groups of Haloarchaea.</title>
        <authorList>
            <person name="Sorokin D.Y."/>
            <person name="Elcheninov A.G."/>
            <person name="Khizhniak T.V."/>
            <person name="Kolganova T.V."/>
            <person name="Kublanov I.V."/>
        </authorList>
    </citation>
    <scope>NUCLEOTIDE SEQUENCE</scope>
    <source>
        <strain evidence="4 5">AArc-m2/3/4</strain>
        <strain evidence="3">AArc-xg1-1</strain>
    </source>
</reference>
<keyword evidence="5" id="KW-1185">Reference proteome</keyword>
<dbReference type="AlphaFoldDB" id="A0AAP2YXX1"/>
<dbReference type="EMBL" id="JAOPKA010000004">
    <property type="protein sequence ID" value="MCU4741582.1"/>
    <property type="molecule type" value="Genomic_DNA"/>
</dbReference>
<dbReference type="Pfam" id="PF12802">
    <property type="entry name" value="MarR_2"/>
    <property type="match status" value="1"/>
</dbReference>
<dbReference type="InterPro" id="IPR036388">
    <property type="entry name" value="WH-like_DNA-bd_sf"/>
</dbReference>
<dbReference type="GO" id="GO:0003700">
    <property type="term" value="F:DNA-binding transcription factor activity"/>
    <property type="evidence" value="ECO:0007669"/>
    <property type="project" value="InterPro"/>
</dbReference>
<dbReference type="Proteomes" id="UP001320972">
    <property type="component" value="Unassembled WGS sequence"/>
</dbReference>
<protein>
    <submittedName>
        <fullName evidence="3">Winged helix-turn-helix domain-containing protein</fullName>
    </submittedName>
</protein>
<dbReference type="Gene3D" id="1.10.10.10">
    <property type="entry name" value="Winged helix-like DNA-binding domain superfamily/Winged helix DNA-binding domain"/>
    <property type="match status" value="1"/>
</dbReference>
<proteinExistence type="predicted"/>
<sequence length="86" mass="9564">MCTGAHRSPTADQPPSIDGSPPSVKLVYKTLEYEGPLTQKQLVEQTNLARPTVSNALSELERDGLVSERFYVQDARQRLYVLETDG</sequence>
<dbReference type="EMBL" id="JAOPKB010000005">
    <property type="protein sequence ID" value="MCU4973205.1"/>
    <property type="molecule type" value="Genomic_DNA"/>
</dbReference>
<evidence type="ECO:0000259" key="2">
    <source>
        <dbReference type="Pfam" id="PF12802"/>
    </source>
</evidence>
<evidence type="ECO:0000313" key="4">
    <source>
        <dbReference type="EMBL" id="MCU4973205.1"/>
    </source>
</evidence>
<dbReference type="InterPro" id="IPR036390">
    <property type="entry name" value="WH_DNA-bd_sf"/>
</dbReference>
<accession>A0AAP2YXX1</accession>
<dbReference type="InterPro" id="IPR000835">
    <property type="entry name" value="HTH_MarR-typ"/>
</dbReference>